<keyword evidence="4" id="KW-1185">Reference proteome</keyword>
<dbReference type="AlphaFoldDB" id="A0A429ZW38"/>
<dbReference type="RefSeq" id="WP_211345282.1">
    <property type="nucleotide sequence ID" value="NZ_NGJU01000001.1"/>
</dbReference>
<feature type="chain" id="PRO_5019336125" description="Pesticidal crystal protein Cry22Aa Ig-like domain-containing protein" evidence="1">
    <location>
        <begin position="39"/>
        <end position="530"/>
    </location>
</feature>
<dbReference type="Pfam" id="PF16403">
    <property type="entry name" value="Bact_surface_Ig-like"/>
    <property type="match status" value="1"/>
</dbReference>
<evidence type="ECO:0000256" key="1">
    <source>
        <dbReference type="SAM" id="SignalP"/>
    </source>
</evidence>
<dbReference type="GeneID" id="98566997"/>
<sequence>MKKINKSTIVKKGTNYAMLAAVLSTTALSLMQSPSVMAAEVNPNVSQILSETVEEASAVVYTDATGEHTLPVSEGSVVKLSATATALNMTIDGTKYSLKGIKEVTFKGITVNALIPFYLDGVTKVTLDNVNFSKGIDFSGMKNIETLVVKDSTFGATDYSLAIHSAPQLTTLAVDNSTFNADFRIYSNHSLETANLSNSIFKKDVSQYSNKKGYFTDFINNRFERSKTQRVINSGGMSKDDIFYINPNDTTIGNSPFDNTKDGFVGYTKDGNKEKIEVPAGVTITDVKDSKNTVSIKLSNGQTYKIENSTELNFRNVDITTTVAFTQKNLKLNKITFIGSRTKFIDIAYSETLTDVQVIDTEISQSSGYLSIYNNSAIKNLEIQNAVVTGTSGYISVYNNKAMSKFVMNDVYTHGYLSAYNLGETVLQISNSLFDDYISTNQVIEGEGGRAIIGDAPVIEGAIDMTIEKGEEFYPLAGITATDTEDGDLTGQITVEGDVDTSVYGVYEVTYSVTDSDDNTTTVTIYVTVV</sequence>
<dbReference type="Proteomes" id="UP000287239">
    <property type="component" value="Unassembled WGS sequence"/>
</dbReference>
<dbReference type="InterPro" id="IPR013783">
    <property type="entry name" value="Ig-like_fold"/>
</dbReference>
<keyword evidence="1" id="KW-0732">Signal</keyword>
<organism evidence="3 4">
    <name type="scientific">Vagococcus salmoninarum</name>
    <dbReference type="NCBI Taxonomy" id="2739"/>
    <lineage>
        <taxon>Bacteria</taxon>
        <taxon>Bacillati</taxon>
        <taxon>Bacillota</taxon>
        <taxon>Bacilli</taxon>
        <taxon>Lactobacillales</taxon>
        <taxon>Enterococcaceae</taxon>
        <taxon>Vagococcus</taxon>
    </lineage>
</organism>
<evidence type="ECO:0000313" key="3">
    <source>
        <dbReference type="EMBL" id="RST97964.1"/>
    </source>
</evidence>
<feature type="signal peptide" evidence="1">
    <location>
        <begin position="1"/>
        <end position="38"/>
    </location>
</feature>
<feature type="domain" description="Pesticidal crystal protein Cry22Aa Ig-like" evidence="2">
    <location>
        <begin position="459"/>
        <end position="529"/>
    </location>
</feature>
<evidence type="ECO:0000259" key="2">
    <source>
        <dbReference type="Pfam" id="PF16403"/>
    </source>
</evidence>
<comment type="caution">
    <text evidence="3">The sequence shown here is derived from an EMBL/GenBank/DDBJ whole genome shotgun (WGS) entry which is preliminary data.</text>
</comment>
<proteinExistence type="predicted"/>
<gene>
    <name evidence="3" type="ORF">CBF35_01335</name>
</gene>
<protein>
    <recommendedName>
        <fullName evidence="2">Pesticidal crystal protein Cry22Aa Ig-like domain-containing protein</fullName>
    </recommendedName>
</protein>
<reference evidence="3 4" key="1">
    <citation type="submission" date="2017-05" db="EMBL/GenBank/DDBJ databases">
        <title>Vagococcus spp. assemblies.</title>
        <authorList>
            <person name="Gulvik C.A."/>
        </authorList>
    </citation>
    <scope>NUCLEOTIDE SEQUENCE [LARGE SCALE GENOMIC DNA]</scope>
    <source>
        <strain evidence="3 4">NCFB 2777</strain>
    </source>
</reference>
<dbReference type="InterPro" id="IPR032179">
    <property type="entry name" value="Cry22Aa_Ig-like"/>
</dbReference>
<name>A0A429ZW38_9ENTE</name>
<dbReference type="EMBL" id="NGJU01000001">
    <property type="protein sequence ID" value="RST97964.1"/>
    <property type="molecule type" value="Genomic_DNA"/>
</dbReference>
<evidence type="ECO:0000313" key="4">
    <source>
        <dbReference type="Proteomes" id="UP000287239"/>
    </source>
</evidence>
<accession>A0A429ZW38</accession>
<dbReference type="Gene3D" id="2.60.40.10">
    <property type="entry name" value="Immunoglobulins"/>
    <property type="match status" value="1"/>
</dbReference>